<dbReference type="InterPro" id="IPR023346">
    <property type="entry name" value="Lysozyme-like_dom_sf"/>
</dbReference>
<reference evidence="3" key="1">
    <citation type="journal article" date="2021" name="PeerJ">
        <title>Extensive microbial diversity within the chicken gut microbiome revealed by metagenomics and culture.</title>
        <authorList>
            <person name="Gilroy R."/>
            <person name="Ravi A."/>
            <person name="Getino M."/>
            <person name="Pursley I."/>
            <person name="Horton D.L."/>
            <person name="Alikhan N.F."/>
            <person name="Baker D."/>
            <person name="Gharbi K."/>
            <person name="Hall N."/>
            <person name="Watson M."/>
            <person name="Adriaenssens E.M."/>
            <person name="Foster-Nyarko E."/>
            <person name="Jarju S."/>
            <person name="Secka A."/>
            <person name="Antonio M."/>
            <person name="Oren A."/>
            <person name="Chaudhuri R.R."/>
            <person name="La Ragione R."/>
            <person name="Hildebrand F."/>
            <person name="Pallen M.J."/>
        </authorList>
    </citation>
    <scope>NUCLEOTIDE SEQUENCE</scope>
    <source>
        <strain evidence="3">ChiSxjej5B17-1746</strain>
    </source>
</reference>
<evidence type="ECO:0000259" key="2">
    <source>
        <dbReference type="Pfam" id="PF01464"/>
    </source>
</evidence>
<dbReference type="EMBL" id="DXGI01000374">
    <property type="protein sequence ID" value="HIW79459.1"/>
    <property type="molecule type" value="Genomic_DNA"/>
</dbReference>
<keyword evidence="1" id="KW-1133">Transmembrane helix</keyword>
<organism evidence="3 4">
    <name type="scientific">Candidatus Bilophila faecipullorum</name>
    <dbReference type="NCBI Taxonomy" id="2838482"/>
    <lineage>
        <taxon>Bacteria</taxon>
        <taxon>Pseudomonadati</taxon>
        <taxon>Thermodesulfobacteriota</taxon>
        <taxon>Desulfovibrionia</taxon>
        <taxon>Desulfovibrionales</taxon>
        <taxon>Desulfovibrionaceae</taxon>
        <taxon>Bilophila</taxon>
    </lineage>
</organism>
<evidence type="ECO:0000256" key="1">
    <source>
        <dbReference type="SAM" id="Phobius"/>
    </source>
</evidence>
<evidence type="ECO:0000313" key="4">
    <source>
        <dbReference type="Proteomes" id="UP000824264"/>
    </source>
</evidence>
<dbReference type="InterPro" id="IPR008258">
    <property type="entry name" value="Transglycosylase_SLT_dom_1"/>
</dbReference>
<protein>
    <submittedName>
        <fullName evidence="3">Transglycosylase SLT domain-containing protein</fullName>
    </submittedName>
</protein>
<proteinExistence type="predicted"/>
<name>A0A9D1R1B7_9BACT</name>
<keyword evidence="1" id="KW-0472">Membrane</keyword>
<sequence>MAFLEWLFTGVAFGLDVLLVAALFLGICATFAGAAQTEAVTIPRAAYQHRDTLIRASRAVWGLDAPVSVFAAQIHTESWWRNETVSSAGAQGLAQFMPSTARWLPAVAPEVGKPAPFNPGWSLRACVTYDKYLWDRLAAKGAQKKTLTPCDRMAFTLSAYNGGAGWTNRDRDLAARKGLNPDRYFGSVETVNAGRRASAKRENQRYVSFIFERQAAYIKAGWGPGVRCE</sequence>
<dbReference type="SUPFAM" id="SSF53955">
    <property type="entry name" value="Lysozyme-like"/>
    <property type="match status" value="1"/>
</dbReference>
<dbReference type="AlphaFoldDB" id="A0A9D1R1B7"/>
<keyword evidence="1" id="KW-0812">Transmembrane</keyword>
<accession>A0A9D1R1B7</accession>
<dbReference type="Gene3D" id="1.10.530.10">
    <property type="match status" value="1"/>
</dbReference>
<reference evidence="3" key="2">
    <citation type="submission" date="2021-04" db="EMBL/GenBank/DDBJ databases">
        <authorList>
            <person name="Gilroy R."/>
        </authorList>
    </citation>
    <scope>NUCLEOTIDE SEQUENCE</scope>
    <source>
        <strain evidence="3">ChiSxjej5B17-1746</strain>
    </source>
</reference>
<evidence type="ECO:0000313" key="3">
    <source>
        <dbReference type="EMBL" id="HIW79459.1"/>
    </source>
</evidence>
<gene>
    <name evidence="3" type="ORF">H9874_10010</name>
</gene>
<dbReference type="Pfam" id="PF01464">
    <property type="entry name" value="SLT"/>
    <property type="match status" value="1"/>
</dbReference>
<feature type="domain" description="Transglycosylase SLT" evidence="2">
    <location>
        <begin position="67"/>
        <end position="175"/>
    </location>
</feature>
<dbReference type="Proteomes" id="UP000824264">
    <property type="component" value="Unassembled WGS sequence"/>
</dbReference>
<comment type="caution">
    <text evidence="3">The sequence shown here is derived from an EMBL/GenBank/DDBJ whole genome shotgun (WGS) entry which is preliminary data.</text>
</comment>
<feature type="transmembrane region" description="Helical" evidence="1">
    <location>
        <begin position="6"/>
        <end position="34"/>
    </location>
</feature>